<evidence type="ECO:0000256" key="1">
    <source>
        <dbReference type="SAM" id="MobiDB-lite"/>
    </source>
</evidence>
<accession>A0AA39GWU3</accession>
<evidence type="ECO:0000313" key="2">
    <source>
        <dbReference type="EMBL" id="KAK0393582.1"/>
    </source>
</evidence>
<gene>
    <name evidence="2" type="ORF">QR680_000289</name>
</gene>
<keyword evidence="3" id="KW-1185">Reference proteome</keyword>
<feature type="compositionally biased region" description="Basic and acidic residues" evidence="1">
    <location>
        <begin position="65"/>
        <end position="79"/>
    </location>
</feature>
<sequence length="99" mass="10780">MCNAVKTCLHDNESKDPRGRVARVLTRCKTGKADHGSGSCTRRARRAPQHEPTAKQAGTGGVEYIDQRPGGDERRRGNQVRDKVILASTSMFGMSVARA</sequence>
<organism evidence="2 3">
    <name type="scientific">Steinernema hermaphroditum</name>
    <dbReference type="NCBI Taxonomy" id="289476"/>
    <lineage>
        <taxon>Eukaryota</taxon>
        <taxon>Metazoa</taxon>
        <taxon>Ecdysozoa</taxon>
        <taxon>Nematoda</taxon>
        <taxon>Chromadorea</taxon>
        <taxon>Rhabditida</taxon>
        <taxon>Tylenchina</taxon>
        <taxon>Panagrolaimomorpha</taxon>
        <taxon>Strongyloidoidea</taxon>
        <taxon>Steinernematidae</taxon>
        <taxon>Steinernema</taxon>
    </lineage>
</organism>
<proteinExistence type="predicted"/>
<dbReference type="EMBL" id="JAUCMV010000005">
    <property type="protein sequence ID" value="KAK0393582.1"/>
    <property type="molecule type" value="Genomic_DNA"/>
</dbReference>
<feature type="region of interest" description="Disordered" evidence="1">
    <location>
        <begin position="30"/>
        <end position="79"/>
    </location>
</feature>
<comment type="caution">
    <text evidence="2">The sequence shown here is derived from an EMBL/GenBank/DDBJ whole genome shotgun (WGS) entry which is preliminary data.</text>
</comment>
<name>A0AA39GWU3_9BILA</name>
<reference evidence="2" key="1">
    <citation type="submission" date="2023-06" db="EMBL/GenBank/DDBJ databases">
        <title>Genomic analysis of the entomopathogenic nematode Steinernema hermaphroditum.</title>
        <authorList>
            <person name="Schwarz E.M."/>
            <person name="Heppert J.K."/>
            <person name="Baniya A."/>
            <person name="Schwartz H.T."/>
            <person name="Tan C.-H."/>
            <person name="Antoshechkin I."/>
            <person name="Sternberg P.W."/>
            <person name="Goodrich-Blair H."/>
            <person name="Dillman A.R."/>
        </authorList>
    </citation>
    <scope>NUCLEOTIDE SEQUENCE</scope>
    <source>
        <strain evidence="2">PS9179</strain>
        <tissue evidence="2">Whole animal</tissue>
    </source>
</reference>
<evidence type="ECO:0000313" key="3">
    <source>
        <dbReference type="Proteomes" id="UP001175271"/>
    </source>
</evidence>
<protein>
    <submittedName>
        <fullName evidence="2">Uncharacterized protein</fullName>
    </submittedName>
</protein>
<dbReference type="Proteomes" id="UP001175271">
    <property type="component" value="Unassembled WGS sequence"/>
</dbReference>
<dbReference type="AlphaFoldDB" id="A0AA39GWU3"/>